<protein>
    <submittedName>
        <fullName evidence="1">Uncharacterized protein</fullName>
    </submittedName>
</protein>
<keyword evidence="2" id="KW-1185">Reference proteome</keyword>
<comment type="caution">
    <text evidence="1">The sequence shown here is derived from an EMBL/GenBank/DDBJ whole genome shotgun (WGS) entry which is preliminary data.</text>
</comment>
<dbReference type="EMBL" id="JAAKGU010000005">
    <property type="protein sequence ID" value="NGM83262.1"/>
    <property type="molecule type" value="Genomic_DNA"/>
</dbReference>
<gene>
    <name evidence="1" type="ORF">G5B47_12635</name>
</gene>
<accession>A0A6M1PLN6</accession>
<sequence length="239" mass="27420">MALMPFSNTGGVVINDLDLYSEKEEDASAAEVSSKKYEEYDWNWSEHLDEKNMTEQADTAAMKEHNDNVSEDENLPIAEAKKALPVVKESLIFKRIKLSGGIVVDQNGNQVDYLNESIIRHMNLDHNDKLRVRRIKEDGRKEYDIIGKVGEINPERIVAQYCIANLDPEGNRYLINTQIVGGEKQLFSLPEGEMYQFQFKMEDVKHLNLEDGSIVDLAFWKGRPDTARIIWKHSYGQKV</sequence>
<evidence type="ECO:0000313" key="1">
    <source>
        <dbReference type="EMBL" id="NGM83262.1"/>
    </source>
</evidence>
<organism evidence="1 2">
    <name type="scientific">Paenibacillus apii</name>
    <dbReference type="NCBI Taxonomy" id="1850370"/>
    <lineage>
        <taxon>Bacteria</taxon>
        <taxon>Bacillati</taxon>
        <taxon>Bacillota</taxon>
        <taxon>Bacilli</taxon>
        <taxon>Bacillales</taxon>
        <taxon>Paenibacillaceae</taxon>
        <taxon>Paenibacillus</taxon>
    </lineage>
</organism>
<name>A0A6M1PLN6_9BACL</name>
<proteinExistence type="predicted"/>
<dbReference type="AlphaFoldDB" id="A0A6M1PLN6"/>
<dbReference type="Proteomes" id="UP000480151">
    <property type="component" value="Unassembled WGS sequence"/>
</dbReference>
<evidence type="ECO:0000313" key="2">
    <source>
        <dbReference type="Proteomes" id="UP000480151"/>
    </source>
</evidence>
<dbReference type="RefSeq" id="WP_165098526.1">
    <property type="nucleotide sequence ID" value="NZ_JAAKGU010000005.1"/>
</dbReference>
<reference evidence="1 2" key="1">
    <citation type="submission" date="2020-02" db="EMBL/GenBank/DDBJ databases">
        <authorList>
            <person name="Gao J."/>
            <person name="Sun J."/>
        </authorList>
    </citation>
    <scope>NUCLEOTIDE SEQUENCE [LARGE SCALE GENOMIC DNA]</scope>
    <source>
        <strain evidence="1 2">7124</strain>
    </source>
</reference>